<reference evidence="2 3" key="1">
    <citation type="journal article" date="2014" name="PLoS ONE">
        <title>Global Analysis of Gene Expression Profiles in Physic Nut (Jatropha curcas L.) Seedlings Exposed to Salt Stress.</title>
        <authorList>
            <person name="Zhang L."/>
            <person name="Zhang C."/>
            <person name="Wu P."/>
            <person name="Chen Y."/>
            <person name="Li M."/>
            <person name="Jiang H."/>
            <person name="Wu G."/>
        </authorList>
    </citation>
    <scope>NUCLEOTIDE SEQUENCE [LARGE SCALE GENOMIC DNA]</scope>
    <source>
        <strain evidence="3">cv. GZQX0401</strain>
        <tissue evidence="2">Young leaves</tissue>
    </source>
</reference>
<dbReference type="AlphaFoldDB" id="A0A067JL89"/>
<dbReference type="Proteomes" id="UP000027138">
    <property type="component" value="Unassembled WGS sequence"/>
</dbReference>
<name>A0A067JL89_JATCU</name>
<evidence type="ECO:0000313" key="2">
    <source>
        <dbReference type="EMBL" id="KDP24726.1"/>
    </source>
</evidence>
<organism evidence="2 3">
    <name type="scientific">Jatropha curcas</name>
    <name type="common">Barbados nut</name>
    <dbReference type="NCBI Taxonomy" id="180498"/>
    <lineage>
        <taxon>Eukaryota</taxon>
        <taxon>Viridiplantae</taxon>
        <taxon>Streptophyta</taxon>
        <taxon>Embryophyta</taxon>
        <taxon>Tracheophyta</taxon>
        <taxon>Spermatophyta</taxon>
        <taxon>Magnoliopsida</taxon>
        <taxon>eudicotyledons</taxon>
        <taxon>Gunneridae</taxon>
        <taxon>Pentapetalae</taxon>
        <taxon>rosids</taxon>
        <taxon>fabids</taxon>
        <taxon>Malpighiales</taxon>
        <taxon>Euphorbiaceae</taxon>
        <taxon>Crotonoideae</taxon>
        <taxon>Jatropheae</taxon>
        <taxon>Jatropha</taxon>
    </lineage>
</organism>
<evidence type="ECO:0000313" key="3">
    <source>
        <dbReference type="Proteomes" id="UP000027138"/>
    </source>
</evidence>
<gene>
    <name evidence="2" type="ORF">JCGZ_26465</name>
</gene>
<protein>
    <submittedName>
        <fullName evidence="2">Uncharacterized protein</fullName>
    </submittedName>
</protein>
<proteinExistence type="predicted"/>
<keyword evidence="3" id="KW-1185">Reference proteome</keyword>
<evidence type="ECO:0000256" key="1">
    <source>
        <dbReference type="SAM" id="MobiDB-lite"/>
    </source>
</evidence>
<accession>A0A067JL89</accession>
<sequence>MARGRTVDSDVSGSGTFGASSSAQPPVPPLLPSVPSPSTPIPGPVESSPASQSPTVPEAFRMGRGYYGYAKSGL</sequence>
<feature type="compositionally biased region" description="Low complexity" evidence="1">
    <location>
        <begin position="12"/>
        <end position="24"/>
    </location>
</feature>
<dbReference type="EMBL" id="KK915083">
    <property type="protein sequence ID" value="KDP24726.1"/>
    <property type="molecule type" value="Genomic_DNA"/>
</dbReference>
<feature type="compositionally biased region" description="Pro residues" evidence="1">
    <location>
        <begin position="25"/>
        <end position="43"/>
    </location>
</feature>
<feature type="region of interest" description="Disordered" evidence="1">
    <location>
        <begin position="1"/>
        <end position="58"/>
    </location>
</feature>